<name>A0A226DUX2_FOLCA</name>
<evidence type="ECO:0000313" key="3">
    <source>
        <dbReference type="Proteomes" id="UP000198287"/>
    </source>
</evidence>
<feature type="transmembrane region" description="Helical" evidence="1">
    <location>
        <begin position="300"/>
        <end position="321"/>
    </location>
</feature>
<keyword evidence="1" id="KW-1133">Transmembrane helix</keyword>
<feature type="transmembrane region" description="Helical" evidence="1">
    <location>
        <begin position="266"/>
        <end position="288"/>
    </location>
</feature>
<evidence type="ECO:0000313" key="2">
    <source>
        <dbReference type="EMBL" id="OXA48818.1"/>
    </source>
</evidence>
<reference evidence="2 3" key="1">
    <citation type="submission" date="2015-12" db="EMBL/GenBank/DDBJ databases">
        <title>The genome of Folsomia candida.</title>
        <authorList>
            <person name="Faddeeva A."/>
            <person name="Derks M.F."/>
            <person name="Anvar Y."/>
            <person name="Smit S."/>
            <person name="Van Straalen N."/>
            <person name="Roelofs D."/>
        </authorList>
    </citation>
    <scope>NUCLEOTIDE SEQUENCE [LARGE SCALE GENOMIC DNA]</scope>
    <source>
        <strain evidence="2 3">VU population</strain>
        <tissue evidence="2">Whole body</tissue>
    </source>
</reference>
<dbReference type="AlphaFoldDB" id="A0A226DUX2"/>
<evidence type="ECO:0000256" key="1">
    <source>
        <dbReference type="SAM" id="Phobius"/>
    </source>
</evidence>
<sequence>MPSQKALKQLGFWIKLSHNFLRLPISWNKTDLKVELCKKSSKTPNLSFCTLVSVLFFQLVYLLGQMYKIIGSDTTTKCFLDPNGQQSCHGDYIVTSWIIIYTQAYFWSGTVVVNIWMNSREVVGLVNSVYSVGNRIENAVEQNLPPSSRNSRQFDTSHILLLVCKGAFLEDWMACSAAAIMHPSGPQFLSSLAEDKICTFVLILFSVVCVTLVLISMFFEFAIISFYLIFVIKTLRLIGKSSLSTKSKFRYYTQLQILNKIQNISFFYRIPHLVWTLSVVTILGNFGTIRLHGVLGTFDLFTMIVLAILGFAILLTALHYFGSVANESAKFVGVIKPLVQLEEIPKLQQRFHAALRYSFFVRGTMLTSSPP</sequence>
<organism evidence="2 3">
    <name type="scientific">Folsomia candida</name>
    <name type="common">Springtail</name>
    <dbReference type="NCBI Taxonomy" id="158441"/>
    <lineage>
        <taxon>Eukaryota</taxon>
        <taxon>Metazoa</taxon>
        <taxon>Ecdysozoa</taxon>
        <taxon>Arthropoda</taxon>
        <taxon>Hexapoda</taxon>
        <taxon>Collembola</taxon>
        <taxon>Entomobryomorpha</taxon>
        <taxon>Isotomoidea</taxon>
        <taxon>Isotomidae</taxon>
        <taxon>Proisotominae</taxon>
        <taxon>Folsomia</taxon>
    </lineage>
</organism>
<keyword evidence="1" id="KW-0812">Transmembrane</keyword>
<proteinExistence type="predicted"/>
<dbReference type="Proteomes" id="UP000198287">
    <property type="component" value="Unassembled WGS sequence"/>
</dbReference>
<feature type="transmembrane region" description="Helical" evidence="1">
    <location>
        <begin position="45"/>
        <end position="64"/>
    </location>
</feature>
<keyword evidence="3" id="KW-1185">Reference proteome</keyword>
<comment type="caution">
    <text evidence="2">The sequence shown here is derived from an EMBL/GenBank/DDBJ whole genome shotgun (WGS) entry which is preliminary data.</text>
</comment>
<keyword evidence="1" id="KW-0472">Membrane</keyword>
<protein>
    <submittedName>
        <fullName evidence="2">Uncharacterized protein</fullName>
    </submittedName>
</protein>
<dbReference type="EMBL" id="LNIX01000011">
    <property type="protein sequence ID" value="OXA48818.1"/>
    <property type="molecule type" value="Genomic_DNA"/>
</dbReference>
<accession>A0A226DUX2</accession>
<feature type="transmembrane region" description="Helical" evidence="1">
    <location>
        <begin position="200"/>
        <end position="230"/>
    </location>
</feature>
<gene>
    <name evidence="2" type="ORF">Fcan01_16720</name>
</gene>